<name>A0A4V3HGD4_9FLAO</name>
<evidence type="ECO:0000313" key="4">
    <source>
        <dbReference type="Proteomes" id="UP000294824"/>
    </source>
</evidence>
<keyword evidence="2" id="KW-0812">Transmembrane</keyword>
<keyword evidence="4" id="KW-1185">Reference proteome</keyword>
<proteinExistence type="predicted"/>
<evidence type="ECO:0000256" key="1">
    <source>
        <dbReference type="SAM" id="MobiDB-lite"/>
    </source>
</evidence>
<feature type="transmembrane region" description="Helical" evidence="2">
    <location>
        <begin position="21"/>
        <end position="38"/>
    </location>
</feature>
<evidence type="ECO:0000256" key="2">
    <source>
        <dbReference type="SAM" id="Phobius"/>
    </source>
</evidence>
<dbReference type="Proteomes" id="UP000294824">
    <property type="component" value="Unassembled WGS sequence"/>
</dbReference>
<feature type="region of interest" description="Disordered" evidence="1">
    <location>
        <begin position="212"/>
        <end position="240"/>
    </location>
</feature>
<organism evidence="3 4">
    <name type="scientific">Algibacter lectus</name>
    <dbReference type="NCBI Taxonomy" id="221126"/>
    <lineage>
        <taxon>Bacteria</taxon>
        <taxon>Pseudomonadati</taxon>
        <taxon>Bacteroidota</taxon>
        <taxon>Flavobacteriia</taxon>
        <taxon>Flavobacteriales</taxon>
        <taxon>Flavobacteriaceae</taxon>
        <taxon>Algibacter</taxon>
    </lineage>
</organism>
<dbReference type="AlphaFoldDB" id="A0A4V3HGD4"/>
<reference evidence="3 4" key="1">
    <citation type="submission" date="2019-03" db="EMBL/GenBank/DDBJ databases">
        <title>Genomic Encyclopedia of Type Strains, Phase III (KMG-III): the genomes of soil and plant-associated and newly described type strains.</title>
        <authorList>
            <person name="Whitman W."/>
        </authorList>
    </citation>
    <scope>NUCLEOTIDE SEQUENCE [LARGE SCALE GENOMIC DNA]</scope>
    <source>
        <strain evidence="3 4">CECT 8301</strain>
    </source>
</reference>
<evidence type="ECO:0000313" key="3">
    <source>
        <dbReference type="EMBL" id="TDY60931.1"/>
    </source>
</evidence>
<feature type="compositionally biased region" description="Low complexity" evidence="1">
    <location>
        <begin position="135"/>
        <end position="145"/>
    </location>
</feature>
<comment type="caution">
    <text evidence="3">The sequence shown here is derived from an EMBL/GenBank/DDBJ whole genome shotgun (WGS) entry which is preliminary data.</text>
</comment>
<dbReference type="EMBL" id="SORL01000010">
    <property type="protein sequence ID" value="TDY60931.1"/>
    <property type="molecule type" value="Genomic_DNA"/>
</dbReference>
<keyword evidence="2" id="KW-0472">Membrane</keyword>
<gene>
    <name evidence="3" type="ORF">DFQ06_2938</name>
</gene>
<feature type="compositionally biased region" description="Basic and acidic residues" evidence="1">
    <location>
        <begin position="146"/>
        <end position="185"/>
    </location>
</feature>
<sequence>MLFCYLASKVETIEKQIDMRILLVLVCMLSFSFIYAQPGGGGQGGPPGGGRSMSSSQERPKMVEFNAAKVAGIFNYDDEAAIKKIKIKKKHKDLTLKVRKAIEKYNIRVNEIALLNKDNFDTLNVYVNAKMKAMQSSRGQNQSGSRMDRSDTSSNDSKDDPERAKIKQKIDPAKKEVKVAEGKLNTHLESILSEKQYGKWLKYQVKVKSELIEEPESNNNSDSGMSRGGGQGGPPGGGMR</sequence>
<protein>
    <submittedName>
        <fullName evidence="3">Uncharacterized protein</fullName>
    </submittedName>
</protein>
<keyword evidence="2" id="KW-1133">Transmembrane helix</keyword>
<feature type="region of interest" description="Disordered" evidence="1">
    <location>
        <begin position="133"/>
        <end position="185"/>
    </location>
</feature>
<feature type="compositionally biased region" description="Gly residues" evidence="1">
    <location>
        <begin position="226"/>
        <end position="240"/>
    </location>
</feature>
<accession>A0A4V3HGD4</accession>